<accession>A0A1Q9DAN0</accession>
<evidence type="ECO:0000313" key="2">
    <source>
        <dbReference type="Proteomes" id="UP000186817"/>
    </source>
</evidence>
<organism evidence="1 2">
    <name type="scientific">Symbiodinium microadriaticum</name>
    <name type="common">Dinoflagellate</name>
    <name type="synonym">Zooxanthella microadriatica</name>
    <dbReference type="NCBI Taxonomy" id="2951"/>
    <lineage>
        <taxon>Eukaryota</taxon>
        <taxon>Sar</taxon>
        <taxon>Alveolata</taxon>
        <taxon>Dinophyceae</taxon>
        <taxon>Suessiales</taxon>
        <taxon>Symbiodiniaceae</taxon>
        <taxon>Symbiodinium</taxon>
    </lineage>
</organism>
<dbReference type="EMBL" id="LSRX01000631">
    <property type="protein sequence ID" value="OLP92190.1"/>
    <property type="molecule type" value="Genomic_DNA"/>
</dbReference>
<dbReference type="OrthoDB" id="412291at2759"/>
<gene>
    <name evidence="1" type="ORF">AK812_SmicGene26012</name>
</gene>
<dbReference type="Proteomes" id="UP000186817">
    <property type="component" value="Unassembled WGS sequence"/>
</dbReference>
<proteinExistence type="predicted"/>
<sequence length="364" mass="39685">MRCCAAALETAAWSQRQGSAVAAGRRPQPFVCGPYSRQRKDSAHPWLRLTVGALCARAAAGRFKTTTKSTLLVDADQHGPHDVMEALRLLQETESGEPGELPRARKKQVEVIVFVAREEHSRWKPVKRSARLQFEIVPRTTEYGDPNDAAIDNRVRKLAEDRRSRPKEVAILASDSDFVETVNYGISHGIEVVAIVPENRPSVLKAFEPTAARLLKLPAKALRPKDGPRRGTRSAVCKVRAVLHGDGHGEVLLSDTLPGTELPDVFGPLVDLGYCTAATARDSLMPSIVNCWLTNNLGDLTVFPYQCGIQEFSTALKCRTSASWARRSHDLAFVLPTRGGRTAAAIRDYGTSKAAAVFQGGGRA</sequence>
<evidence type="ECO:0008006" key="3">
    <source>
        <dbReference type="Google" id="ProtNLM"/>
    </source>
</evidence>
<protein>
    <recommendedName>
        <fullName evidence="3">NYN domain-containing protein</fullName>
    </recommendedName>
</protein>
<dbReference type="AlphaFoldDB" id="A0A1Q9DAN0"/>
<comment type="caution">
    <text evidence="1">The sequence shown here is derived from an EMBL/GenBank/DDBJ whole genome shotgun (WGS) entry which is preliminary data.</text>
</comment>
<reference evidence="1 2" key="1">
    <citation type="submission" date="2016-02" db="EMBL/GenBank/DDBJ databases">
        <title>Genome analysis of coral dinoflagellate symbionts highlights evolutionary adaptations to a symbiotic lifestyle.</title>
        <authorList>
            <person name="Aranda M."/>
            <person name="Li Y."/>
            <person name="Liew Y.J."/>
            <person name="Baumgarten S."/>
            <person name="Simakov O."/>
            <person name="Wilson M."/>
            <person name="Piel J."/>
            <person name="Ashoor H."/>
            <person name="Bougouffa S."/>
            <person name="Bajic V.B."/>
            <person name="Ryu T."/>
            <person name="Ravasi T."/>
            <person name="Bayer T."/>
            <person name="Micklem G."/>
            <person name="Kim H."/>
            <person name="Bhak J."/>
            <person name="Lajeunesse T.C."/>
            <person name="Voolstra C.R."/>
        </authorList>
    </citation>
    <scope>NUCLEOTIDE SEQUENCE [LARGE SCALE GENOMIC DNA]</scope>
    <source>
        <strain evidence="1 2">CCMP2467</strain>
    </source>
</reference>
<name>A0A1Q9DAN0_SYMMI</name>
<keyword evidence="2" id="KW-1185">Reference proteome</keyword>
<evidence type="ECO:0000313" key="1">
    <source>
        <dbReference type="EMBL" id="OLP92190.1"/>
    </source>
</evidence>